<protein>
    <recommendedName>
        <fullName evidence="3">Aspartic peptidase DDI1-type domain-containing protein</fullName>
    </recommendedName>
</protein>
<dbReference type="RefSeq" id="XP_016454474.1">
    <property type="nucleotide sequence ID" value="XM_016598988.1"/>
</dbReference>
<proteinExistence type="predicted"/>
<reference evidence="2" key="1">
    <citation type="submission" date="2025-08" db="UniProtKB">
        <authorList>
            <consortium name="RefSeq"/>
        </authorList>
    </citation>
    <scope>IDENTIFICATION</scope>
</reference>
<name>A0A1S3YQI6_TOBAC</name>
<organism evidence="2">
    <name type="scientific">Nicotiana tabacum</name>
    <name type="common">Common tobacco</name>
    <dbReference type="NCBI Taxonomy" id="4097"/>
    <lineage>
        <taxon>Eukaryota</taxon>
        <taxon>Viridiplantae</taxon>
        <taxon>Streptophyta</taxon>
        <taxon>Embryophyta</taxon>
        <taxon>Tracheophyta</taxon>
        <taxon>Spermatophyta</taxon>
        <taxon>Magnoliopsida</taxon>
        <taxon>eudicotyledons</taxon>
        <taxon>Gunneridae</taxon>
        <taxon>Pentapetalae</taxon>
        <taxon>asterids</taxon>
        <taxon>lamiids</taxon>
        <taxon>Solanales</taxon>
        <taxon>Solanaceae</taxon>
        <taxon>Nicotianoideae</taxon>
        <taxon>Nicotianeae</taxon>
        <taxon>Nicotiana</taxon>
    </lineage>
</organism>
<dbReference type="AlphaFoldDB" id="A0A1S3YQI6"/>
<accession>A0A1S3YQI6</accession>
<feature type="region of interest" description="Disordered" evidence="1">
    <location>
        <begin position="96"/>
        <end position="126"/>
    </location>
</feature>
<dbReference type="KEGG" id="nta:107778700"/>
<dbReference type="PaxDb" id="4097-A0A1S3YQI6"/>
<dbReference type="OrthoDB" id="1740010at2759"/>
<dbReference type="Gene3D" id="2.40.70.10">
    <property type="entry name" value="Acid Proteases"/>
    <property type="match status" value="1"/>
</dbReference>
<dbReference type="InterPro" id="IPR021109">
    <property type="entry name" value="Peptidase_aspartic_dom_sf"/>
</dbReference>
<dbReference type="CDD" id="cd00303">
    <property type="entry name" value="retropepsin_like"/>
    <property type="match status" value="1"/>
</dbReference>
<evidence type="ECO:0000313" key="2">
    <source>
        <dbReference type="RefSeq" id="XP_016454474.1"/>
    </source>
</evidence>
<sequence>MRPQGSLPSDTIPNSKRDEGIKRVFSISTRRSKILKKRSIVVEDDDDEEELPLKYAFPKVKSPKVPKVALPKIDDPPKFYEVPKQNVPLMVNETPEVHQAPSTSQNVKEAPSKENEPSNDARKEAQRVYKQLPRTPPPFPQIFAKQQQEGQLQKFYDMLNKITINVPFVEALEKMSGYAKFMKNLVTKKKNVNFETIKVTHQCSAIISQIGVEKIEDPGAFTIPCAIGLTSFTKSLCDLGASINLMPYAVFKKLGLGDPRPTTMKLLTADRTLKKPLGVIDDVLVKVDRFYFPVDFVILDCEVDIEIPIILGRPFLETRRAICDDEAGELKFRLNNEEAIFHIQKSIKQPHDYGVISVVDVVDDVVDDDMEDICMQEALQEVLLNSNNEAMKG</sequence>
<feature type="compositionally biased region" description="Basic and acidic residues" evidence="1">
    <location>
        <begin position="110"/>
        <end position="126"/>
    </location>
</feature>
<dbReference type="PANTHER" id="PTHR33067">
    <property type="entry name" value="RNA-DIRECTED DNA POLYMERASE-RELATED"/>
    <property type="match status" value="1"/>
</dbReference>
<gene>
    <name evidence="2" type="primary">LOC107778700</name>
</gene>
<dbReference type="PANTHER" id="PTHR33067:SF9">
    <property type="entry name" value="RNA-DIRECTED DNA POLYMERASE"/>
    <property type="match status" value="1"/>
</dbReference>
<evidence type="ECO:0000256" key="1">
    <source>
        <dbReference type="SAM" id="MobiDB-lite"/>
    </source>
</evidence>
<evidence type="ECO:0008006" key="3">
    <source>
        <dbReference type="Google" id="ProtNLM"/>
    </source>
</evidence>